<evidence type="ECO:0000313" key="11">
    <source>
        <dbReference type="Proteomes" id="UP000437068"/>
    </source>
</evidence>
<gene>
    <name evidence="8" type="ORF">PF001_g4650</name>
    <name evidence="7" type="ORF">PF002_g6129</name>
    <name evidence="6" type="ORF">PF004_g4547</name>
    <name evidence="5" type="ORF">PF006_g4569</name>
    <name evidence="3" type="ORF">PF007_g5517</name>
    <name evidence="9" type="ORF">PF008_g4714</name>
    <name evidence="2" type="ORF">PF009_g1780</name>
    <name evidence="4" type="ORF">PF010_g4654</name>
</gene>
<dbReference type="EMBL" id="QXFZ01000194">
    <property type="protein sequence ID" value="KAE9127682.1"/>
    <property type="molecule type" value="Genomic_DNA"/>
</dbReference>
<dbReference type="Proteomes" id="UP000429523">
    <property type="component" value="Unassembled WGS sequence"/>
</dbReference>
<dbReference type="EMBL" id="QXGC01000159">
    <property type="protein sequence ID" value="KAE9246943.1"/>
    <property type="molecule type" value="Genomic_DNA"/>
</dbReference>
<dbReference type="EMBL" id="QXGA01000161">
    <property type="protein sequence ID" value="KAE9151111.1"/>
    <property type="molecule type" value="Genomic_DNA"/>
</dbReference>
<reference evidence="10 11" key="1">
    <citation type="submission" date="2018-08" db="EMBL/GenBank/DDBJ databases">
        <title>Genomic investigation of the strawberry pathogen Phytophthora fragariae indicates pathogenicity is determined by transcriptional variation in three key races.</title>
        <authorList>
            <person name="Adams T.M."/>
            <person name="Armitage A.D."/>
            <person name="Sobczyk M.K."/>
            <person name="Bates H.J."/>
            <person name="Dunwell J.M."/>
            <person name="Nellist C.F."/>
            <person name="Harrison R.J."/>
        </authorList>
    </citation>
    <scope>NUCLEOTIDE SEQUENCE [LARGE SCALE GENOMIC DNA]</scope>
    <source>
        <strain evidence="8 11">A4</strain>
        <strain evidence="7 12">BC-1</strain>
        <strain evidence="6 15">BC-23</strain>
        <strain evidence="5 13">NOV-5</strain>
        <strain evidence="3 14">NOV-71</strain>
        <strain evidence="9 16">NOV-77</strain>
        <strain evidence="2 10">NOV-9</strain>
        <strain evidence="4 17">ONT-3</strain>
    </source>
</reference>
<dbReference type="EMBL" id="QXGD01000209">
    <property type="protein sequence ID" value="KAE9247711.1"/>
    <property type="molecule type" value="Genomic_DNA"/>
</dbReference>
<evidence type="ECO:0000313" key="4">
    <source>
        <dbReference type="EMBL" id="KAE9128025.1"/>
    </source>
</evidence>
<keyword evidence="1" id="KW-0732">Signal</keyword>
<feature type="chain" id="PRO_5036163874" description="RxLR effector protein" evidence="1">
    <location>
        <begin position="27"/>
        <end position="74"/>
    </location>
</feature>
<evidence type="ECO:0000313" key="7">
    <source>
        <dbReference type="EMBL" id="KAE9247711.1"/>
    </source>
</evidence>
<organism evidence="2 10">
    <name type="scientific">Phytophthora fragariae</name>
    <dbReference type="NCBI Taxonomy" id="53985"/>
    <lineage>
        <taxon>Eukaryota</taxon>
        <taxon>Sar</taxon>
        <taxon>Stramenopiles</taxon>
        <taxon>Oomycota</taxon>
        <taxon>Peronosporomycetes</taxon>
        <taxon>Peronosporales</taxon>
        <taxon>Peronosporaceae</taxon>
        <taxon>Phytophthora</taxon>
    </lineage>
</organism>
<evidence type="ECO:0000313" key="10">
    <source>
        <dbReference type="Proteomes" id="UP000429523"/>
    </source>
</evidence>
<dbReference type="Proteomes" id="UP000486351">
    <property type="component" value="Unassembled WGS sequence"/>
</dbReference>
<dbReference type="EMBL" id="QXFY01000165">
    <property type="protein sequence ID" value="KAE9354020.1"/>
    <property type="molecule type" value="Genomic_DNA"/>
</dbReference>
<name>A0A6A3FW80_9STRA</name>
<dbReference type="Proteomes" id="UP000441208">
    <property type="component" value="Unassembled WGS sequence"/>
</dbReference>
<dbReference type="Proteomes" id="UP000488956">
    <property type="component" value="Unassembled WGS sequence"/>
</dbReference>
<evidence type="ECO:0000313" key="15">
    <source>
        <dbReference type="Proteomes" id="UP000476176"/>
    </source>
</evidence>
<evidence type="ECO:0000313" key="13">
    <source>
        <dbReference type="Proteomes" id="UP000440732"/>
    </source>
</evidence>
<evidence type="ECO:0000313" key="5">
    <source>
        <dbReference type="EMBL" id="KAE9151111.1"/>
    </source>
</evidence>
<sequence>MALLTVFKHLLPWWVVIVSAVGIRSARDATTLSYLLQKDCYNQIAPITTVWTCAKLMNCGKQMLTRALCTSAAW</sequence>
<protein>
    <recommendedName>
        <fullName evidence="18">RxLR effector protein</fullName>
    </recommendedName>
</protein>
<dbReference type="EMBL" id="QXFX01000165">
    <property type="protein sequence ID" value="KAE9128025.1"/>
    <property type="molecule type" value="Genomic_DNA"/>
</dbReference>
<evidence type="ECO:0000256" key="1">
    <source>
        <dbReference type="SAM" id="SignalP"/>
    </source>
</evidence>
<dbReference type="Proteomes" id="UP000437068">
    <property type="component" value="Unassembled WGS sequence"/>
</dbReference>
<evidence type="ECO:0000313" key="12">
    <source>
        <dbReference type="Proteomes" id="UP000440367"/>
    </source>
</evidence>
<evidence type="ECO:0000313" key="6">
    <source>
        <dbReference type="EMBL" id="KAE9246943.1"/>
    </source>
</evidence>
<dbReference type="Proteomes" id="UP000440367">
    <property type="component" value="Unassembled WGS sequence"/>
</dbReference>
<evidence type="ECO:0000313" key="16">
    <source>
        <dbReference type="Proteomes" id="UP000486351"/>
    </source>
</evidence>
<dbReference type="EMBL" id="QXGF01000043">
    <property type="protein sequence ID" value="KAE8948657.1"/>
    <property type="molecule type" value="Genomic_DNA"/>
</dbReference>
<proteinExistence type="predicted"/>
<dbReference type="EMBL" id="QXGE01000163">
    <property type="protein sequence ID" value="KAE9321945.1"/>
    <property type="molecule type" value="Genomic_DNA"/>
</dbReference>
<accession>A0A6A3FW80</accession>
<dbReference type="Proteomes" id="UP000476176">
    <property type="component" value="Unassembled WGS sequence"/>
</dbReference>
<comment type="caution">
    <text evidence="2">The sequence shown here is derived from an EMBL/GenBank/DDBJ whole genome shotgun (WGS) entry which is preliminary data.</text>
</comment>
<evidence type="ECO:0000313" key="14">
    <source>
        <dbReference type="Proteomes" id="UP000441208"/>
    </source>
</evidence>
<evidence type="ECO:0000313" key="2">
    <source>
        <dbReference type="EMBL" id="KAE8948657.1"/>
    </source>
</evidence>
<evidence type="ECO:0000313" key="9">
    <source>
        <dbReference type="EMBL" id="KAE9354020.1"/>
    </source>
</evidence>
<feature type="signal peptide" evidence="1">
    <location>
        <begin position="1"/>
        <end position="26"/>
    </location>
</feature>
<evidence type="ECO:0000313" key="3">
    <source>
        <dbReference type="EMBL" id="KAE9127682.1"/>
    </source>
</evidence>
<evidence type="ECO:0008006" key="18">
    <source>
        <dbReference type="Google" id="ProtNLM"/>
    </source>
</evidence>
<evidence type="ECO:0000313" key="8">
    <source>
        <dbReference type="EMBL" id="KAE9321945.1"/>
    </source>
</evidence>
<dbReference type="Proteomes" id="UP000440732">
    <property type="component" value="Unassembled WGS sequence"/>
</dbReference>
<evidence type="ECO:0000313" key="17">
    <source>
        <dbReference type="Proteomes" id="UP000488956"/>
    </source>
</evidence>
<dbReference type="AlphaFoldDB" id="A0A6A3FW80"/>